<dbReference type="KEGG" id="crc:A33Y_0121"/>
<dbReference type="PATRIC" id="fig|1202537.3.peg.103"/>
<evidence type="ECO:0000313" key="3">
    <source>
        <dbReference type="Proteomes" id="UP000003931"/>
    </source>
</evidence>
<keyword evidence="1" id="KW-0472">Membrane</keyword>
<dbReference type="Proteomes" id="UP000003931">
    <property type="component" value="Chromosome"/>
</dbReference>
<organism evidence="2 3">
    <name type="scientific">Candidatus Carsonella ruddii CS isolate Thao2000</name>
    <dbReference type="NCBI Taxonomy" id="1202537"/>
    <lineage>
        <taxon>Bacteria</taxon>
        <taxon>Pseudomonadati</taxon>
        <taxon>Pseudomonadota</taxon>
        <taxon>Gammaproteobacteria</taxon>
        <taxon>Oceanospirillales</taxon>
        <taxon>Halomonadaceae</taxon>
        <taxon>Zymobacter group</taxon>
        <taxon>Candidatus Carsonella</taxon>
    </lineage>
</organism>
<name>J7GYT6_CARRU</name>
<dbReference type="EMBL" id="CP003542">
    <property type="protein sequence ID" value="AFP83768.1"/>
    <property type="molecule type" value="Genomic_DNA"/>
</dbReference>
<dbReference type="STRING" id="1202537.A33Y_0121"/>
<dbReference type="HOGENOM" id="CLU_1692263_0_0_6"/>
<feature type="transmembrane region" description="Helical" evidence="1">
    <location>
        <begin position="96"/>
        <end position="114"/>
    </location>
</feature>
<evidence type="ECO:0000256" key="1">
    <source>
        <dbReference type="SAM" id="Phobius"/>
    </source>
</evidence>
<feature type="transmembrane region" description="Helical" evidence="1">
    <location>
        <begin position="53"/>
        <end position="75"/>
    </location>
</feature>
<proteinExistence type="predicted"/>
<keyword evidence="1" id="KW-1133">Transmembrane helix</keyword>
<reference evidence="2 3" key="1">
    <citation type="journal article" date="2012" name="Mol. Biol. Evol.">
        <title>Genome reduction and co-evolution between the primary and secondary bacterial symbionts of psyllids.</title>
        <authorList>
            <person name="Sloan D.B."/>
            <person name="Moran N.A."/>
        </authorList>
    </citation>
    <scope>NUCLEOTIDE SEQUENCE [LARGE SCALE GENOMIC DNA]</scope>
    <source>
        <strain evidence="2 3">CS</strain>
    </source>
</reference>
<accession>J7GYT6</accession>
<feature type="transmembrane region" description="Helical" evidence="1">
    <location>
        <begin position="30"/>
        <end position="47"/>
    </location>
</feature>
<gene>
    <name evidence="2" type="ORF">A33Y_0121</name>
</gene>
<sequence>MKNHIYNSLINIGNELFNLNLFYIIKKNYYLNRFYFFINKIIFFNLFKFKKKFFFFFFCILYIKYGKKILFYFILNKYNNYIPLIYEINFKKKIKIILNNINFYLLEINNFMFYKTFIICCNIKNKNFKHYGISFKRRIAENNSYKNLLKTILLK</sequence>
<dbReference type="AlphaFoldDB" id="J7GYT6"/>
<evidence type="ECO:0000313" key="2">
    <source>
        <dbReference type="EMBL" id="AFP83768.1"/>
    </source>
</evidence>
<dbReference type="OrthoDB" id="6184274at2"/>
<keyword evidence="1" id="KW-0812">Transmembrane</keyword>
<dbReference type="RefSeq" id="WP_014887069.1">
    <property type="nucleotide sequence ID" value="NC_018415.1"/>
</dbReference>
<protein>
    <submittedName>
        <fullName evidence="2">Uncharacterized protein</fullName>
    </submittedName>
</protein>